<protein>
    <submittedName>
        <fullName evidence="2">Uncharacterized protein</fullName>
    </submittedName>
</protein>
<gene>
    <name evidence="2" type="ORF">BO78DRAFT_360906</name>
</gene>
<reference evidence="2 3" key="1">
    <citation type="submission" date="2018-02" db="EMBL/GenBank/DDBJ databases">
        <title>The genomes of Aspergillus section Nigri reveals drivers in fungal speciation.</title>
        <authorList>
            <consortium name="DOE Joint Genome Institute"/>
            <person name="Vesth T.C."/>
            <person name="Nybo J."/>
            <person name="Theobald S."/>
            <person name="Brandl J."/>
            <person name="Frisvad J.C."/>
            <person name="Nielsen K.F."/>
            <person name="Lyhne E.K."/>
            <person name="Kogle M.E."/>
            <person name="Kuo A."/>
            <person name="Riley R."/>
            <person name="Clum A."/>
            <person name="Nolan M."/>
            <person name="Lipzen A."/>
            <person name="Salamov A."/>
            <person name="Henrissat B."/>
            <person name="Wiebenga A."/>
            <person name="De vries R.P."/>
            <person name="Grigoriev I.V."/>
            <person name="Mortensen U.H."/>
            <person name="Andersen M.R."/>
            <person name="Baker S.E."/>
        </authorList>
    </citation>
    <scope>NUCLEOTIDE SEQUENCE [LARGE SCALE GENOMIC DNA]</scope>
    <source>
        <strain evidence="2 3">CBS 121057</strain>
    </source>
</reference>
<feature type="region of interest" description="Disordered" evidence="1">
    <location>
        <begin position="164"/>
        <end position="212"/>
    </location>
</feature>
<feature type="region of interest" description="Disordered" evidence="1">
    <location>
        <begin position="17"/>
        <end position="56"/>
    </location>
</feature>
<evidence type="ECO:0000313" key="3">
    <source>
        <dbReference type="Proteomes" id="UP000248423"/>
    </source>
</evidence>
<sequence>MFPPSESILHQIHQIAEPQNGPENPDAVTPPPPYTPPNHNHRLPKETEGENTPKWATPRPITIQIDASISVLGNANSIIIPSVPATTTLPPPPSSSAALLKSAQRHRQSKLTDMATSIIAALHRTGLLNPTEDTGSVPSVMLNINTGIRVQGARNVVCVSGGLVGRRNPTEHGYEREQKNGGHIGRKRRAQSEPLESCTGKKKARRSLNGED</sequence>
<keyword evidence="3" id="KW-1185">Reference proteome</keyword>
<dbReference type="AlphaFoldDB" id="A0A319EJC0"/>
<proteinExistence type="predicted"/>
<organism evidence="2 3">
    <name type="scientific">Aspergillus sclerotiicarbonarius (strain CBS 121057 / IBT 28362)</name>
    <dbReference type="NCBI Taxonomy" id="1448318"/>
    <lineage>
        <taxon>Eukaryota</taxon>
        <taxon>Fungi</taxon>
        <taxon>Dikarya</taxon>
        <taxon>Ascomycota</taxon>
        <taxon>Pezizomycotina</taxon>
        <taxon>Eurotiomycetes</taxon>
        <taxon>Eurotiomycetidae</taxon>
        <taxon>Eurotiales</taxon>
        <taxon>Aspergillaceae</taxon>
        <taxon>Aspergillus</taxon>
        <taxon>Aspergillus subgen. Circumdati</taxon>
    </lineage>
</organism>
<evidence type="ECO:0000256" key="1">
    <source>
        <dbReference type="SAM" id="MobiDB-lite"/>
    </source>
</evidence>
<accession>A0A319EJC0</accession>
<dbReference type="OrthoDB" id="5409271at2759"/>
<dbReference type="EMBL" id="KZ826322">
    <property type="protein sequence ID" value="PYI10372.1"/>
    <property type="molecule type" value="Genomic_DNA"/>
</dbReference>
<evidence type="ECO:0000313" key="2">
    <source>
        <dbReference type="EMBL" id="PYI10372.1"/>
    </source>
</evidence>
<dbReference type="Proteomes" id="UP000248423">
    <property type="component" value="Unassembled WGS sequence"/>
</dbReference>
<dbReference type="VEuPathDB" id="FungiDB:BO78DRAFT_360906"/>
<name>A0A319EJC0_ASPSB</name>
<feature type="compositionally biased region" description="Basic and acidic residues" evidence="1">
    <location>
        <begin position="168"/>
        <end position="180"/>
    </location>
</feature>